<feature type="transmembrane region" description="Helical" evidence="1">
    <location>
        <begin position="94"/>
        <end position="116"/>
    </location>
</feature>
<feature type="transmembrane region" description="Helical" evidence="1">
    <location>
        <begin position="33"/>
        <end position="51"/>
    </location>
</feature>
<sequence>MKASNKTIILIITSFVIVAFVDSYFLYAKGQEGVTFLLHTLFIAVCCFVWCKQHATENSVKDLKFFPLLCGLLNVVGIPAYGYAKFGFKKGSKILGGFIGYMVVIVSLTGAIDLLVKQMYV</sequence>
<keyword evidence="1" id="KW-0472">Membrane</keyword>
<evidence type="ECO:0000313" key="3">
    <source>
        <dbReference type="Proteomes" id="UP000076503"/>
    </source>
</evidence>
<keyword evidence="1" id="KW-1133">Transmembrane helix</keyword>
<reference evidence="2 3" key="1">
    <citation type="submission" date="2013-07" db="EMBL/GenBank/DDBJ databases">
        <title>Comparative Genomic and Metabolomic Analysis of Twelve Strains of Pseudoalteromonas luteoviolacea.</title>
        <authorList>
            <person name="Vynne N.G."/>
            <person name="Mansson M."/>
            <person name="Gram L."/>
        </authorList>
    </citation>
    <scope>NUCLEOTIDE SEQUENCE [LARGE SCALE GENOMIC DNA]</scope>
    <source>
        <strain evidence="2 3">H33</strain>
    </source>
</reference>
<dbReference type="AlphaFoldDB" id="A0A167A0M3"/>
<dbReference type="PATRIC" id="fig|1365251.3.peg.5151"/>
<gene>
    <name evidence="2" type="ORF">N476_26040</name>
</gene>
<dbReference type="Proteomes" id="UP000076503">
    <property type="component" value="Unassembled WGS sequence"/>
</dbReference>
<evidence type="ECO:0000256" key="1">
    <source>
        <dbReference type="SAM" id="Phobius"/>
    </source>
</evidence>
<proteinExistence type="predicted"/>
<comment type="caution">
    <text evidence="2">The sequence shown here is derived from an EMBL/GenBank/DDBJ whole genome shotgun (WGS) entry which is preliminary data.</text>
</comment>
<protein>
    <submittedName>
        <fullName evidence="2">Uncharacterized protein</fullName>
    </submittedName>
</protein>
<feature type="transmembrane region" description="Helical" evidence="1">
    <location>
        <begin position="7"/>
        <end position="27"/>
    </location>
</feature>
<evidence type="ECO:0000313" key="2">
    <source>
        <dbReference type="EMBL" id="KZN44866.1"/>
    </source>
</evidence>
<name>A0A167A0M3_9GAMM</name>
<dbReference type="EMBL" id="AUXZ01000134">
    <property type="protein sequence ID" value="KZN44866.1"/>
    <property type="molecule type" value="Genomic_DNA"/>
</dbReference>
<keyword evidence="1" id="KW-0812">Transmembrane</keyword>
<organism evidence="2 3">
    <name type="scientific">Pseudoalteromonas luteoviolacea H33</name>
    <dbReference type="NCBI Taxonomy" id="1365251"/>
    <lineage>
        <taxon>Bacteria</taxon>
        <taxon>Pseudomonadati</taxon>
        <taxon>Pseudomonadota</taxon>
        <taxon>Gammaproteobacteria</taxon>
        <taxon>Alteromonadales</taxon>
        <taxon>Pseudoalteromonadaceae</taxon>
        <taxon>Pseudoalteromonas</taxon>
    </lineage>
</organism>
<accession>A0A167A0M3</accession>
<feature type="transmembrane region" description="Helical" evidence="1">
    <location>
        <begin position="63"/>
        <end position="82"/>
    </location>
</feature>